<dbReference type="SUPFAM" id="SSF56112">
    <property type="entry name" value="Protein kinase-like (PK-like)"/>
    <property type="match status" value="1"/>
</dbReference>
<dbReference type="Pfam" id="PF03109">
    <property type="entry name" value="ABC1"/>
    <property type="match status" value="1"/>
</dbReference>
<dbReference type="EMBL" id="LNRQ01000004">
    <property type="protein sequence ID" value="KZM99470.1"/>
    <property type="molecule type" value="Genomic_DNA"/>
</dbReference>
<evidence type="ECO:0000256" key="1">
    <source>
        <dbReference type="ARBA" id="ARBA00009670"/>
    </source>
</evidence>
<evidence type="ECO:0000259" key="2">
    <source>
        <dbReference type="PROSITE" id="PS50011"/>
    </source>
</evidence>
<dbReference type="PANTHER" id="PTHR10566:SF119">
    <property type="entry name" value="OS04G0640500 PROTEIN"/>
    <property type="match status" value="1"/>
</dbReference>
<comment type="similarity">
    <text evidence="1">Belongs to the protein kinase superfamily. ADCK protein kinase family.</text>
</comment>
<accession>A0A162AE09</accession>
<dbReference type="STRING" id="79200.A0A162AE09"/>
<dbReference type="InterPro" id="IPR050154">
    <property type="entry name" value="UbiB_kinase"/>
</dbReference>
<dbReference type="PANTHER" id="PTHR10566">
    <property type="entry name" value="CHAPERONE-ACTIVITY OF BC1 COMPLEX CABC1 -RELATED"/>
    <property type="match status" value="1"/>
</dbReference>
<dbReference type="InterPro" id="IPR004147">
    <property type="entry name" value="ABC1_dom"/>
</dbReference>
<name>A0A162AE09_DAUCS</name>
<proteinExistence type="inferred from homology"/>
<dbReference type="GO" id="GO:0005524">
    <property type="term" value="F:ATP binding"/>
    <property type="evidence" value="ECO:0007669"/>
    <property type="project" value="InterPro"/>
</dbReference>
<evidence type="ECO:0000313" key="3">
    <source>
        <dbReference type="EMBL" id="KZM99470.1"/>
    </source>
</evidence>
<reference evidence="3" key="1">
    <citation type="journal article" date="2016" name="Nat. Genet.">
        <title>A high-quality carrot genome assembly provides new insights into carotenoid accumulation and asterid genome evolution.</title>
        <authorList>
            <person name="Iorizzo M."/>
            <person name="Ellison S."/>
            <person name="Senalik D."/>
            <person name="Zeng P."/>
            <person name="Satapoomin P."/>
            <person name="Huang J."/>
            <person name="Bowman M."/>
            <person name="Iovene M."/>
            <person name="Sanseverino W."/>
            <person name="Cavagnaro P."/>
            <person name="Yildiz M."/>
            <person name="Macko-Podgorni A."/>
            <person name="Moranska E."/>
            <person name="Grzebelus E."/>
            <person name="Grzebelus D."/>
            <person name="Ashrafi H."/>
            <person name="Zheng Z."/>
            <person name="Cheng S."/>
            <person name="Spooner D."/>
            <person name="Van Deynze A."/>
            <person name="Simon P."/>
        </authorList>
    </citation>
    <scope>NUCLEOTIDE SEQUENCE [LARGE SCALE GENOMIC DNA]</scope>
    <source>
        <tissue evidence="3">Leaf</tissue>
    </source>
</reference>
<dbReference type="GO" id="GO:0004672">
    <property type="term" value="F:protein kinase activity"/>
    <property type="evidence" value="ECO:0007669"/>
    <property type="project" value="InterPro"/>
</dbReference>
<dbReference type="PROSITE" id="PS50011">
    <property type="entry name" value="PROTEIN_KINASE_DOM"/>
    <property type="match status" value="1"/>
</dbReference>
<dbReference type="CDD" id="cd05121">
    <property type="entry name" value="ABC1_ADCK3-like"/>
    <property type="match status" value="1"/>
</dbReference>
<sequence>MILAPPPSPPLFAAVTNHRLPLFPPKLRNFCRQPHLQITAAFTSDVDLFTKNSGYLFQLSDSEADTMTEYNINKIKAFYRDKPLVVIRRLVQIGTTLGKWVGLRYLDSISDRSEEMFKVRAAELRKLLVELGPAYIKIAQAISSRPDLIPPSYVEELSLLQDQISPFATELAFDTIEKELGLPINVLFSEISPDPVAAASLGQVYQARLQSTGQLVAVKVQRPGVQAAISVDILVLRYLAGLIRRIGNFNSDLQAIVDEWASSLFREMDYRNEAKNGLKFRELYGDLKDVMVPIMFEAQTTRKVLTMQWVEGKKLSEVKDLYIVEVGVYCSLLQLLEHGFYHADPHPGNLLRSSDGKLAYLDFGMMGEFKEEFRDGFIEACLHLINRDYDELAKDFVTLGLIPPSADKEAVTEALTDLFKNAIAKGVDNVSFGDLFANLGTTMYKFKFKIPSYFSLVIRSLAVLEGIAYSFNPNYKVLGGAYPWIARKVLTNSSPQLKASLKQLLYKDGVFRIDRLEALAAEALRARTEETLGTSKPEDGDVKVVIKQILAFVLTEKGTFVRELLVQELAKGLDALGLATLDSVTSAAASNLPFGSSISISLMKDEDVVNLRNLYRLLHLMQGVRNDERTSVEAKVDGPPQMSQKAYPEVALAVDQFSPVQDILPLLSIILETCGHVIYVQFASLIALSTTLGPDEVTIADILEVLYIQIYVYNMSCVMCVSTNPREDETS</sequence>
<feature type="domain" description="Protein kinase" evidence="2">
    <location>
        <begin position="190"/>
        <end position="524"/>
    </location>
</feature>
<gene>
    <name evidence="3" type="ORF">DCAR_013168</name>
</gene>
<dbReference type="InterPro" id="IPR011009">
    <property type="entry name" value="Kinase-like_dom_sf"/>
</dbReference>
<dbReference type="Gene3D" id="1.10.510.10">
    <property type="entry name" value="Transferase(Phosphotransferase) domain 1"/>
    <property type="match status" value="1"/>
</dbReference>
<dbReference type="OMA" id="WPRRRDN"/>
<dbReference type="Gramene" id="KZM99470">
    <property type="protein sequence ID" value="KZM99470"/>
    <property type="gene ID" value="DCAR_013168"/>
</dbReference>
<organism evidence="3">
    <name type="scientific">Daucus carota subsp. sativus</name>
    <name type="common">Carrot</name>
    <dbReference type="NCBI Taxonomy" id="79200"/>
    <lineage>
        <taxon>Eukaryota</taxon>
        <taxon>Viridiplantae</taxon>
        <taxon>Streptophyta</taxon>
        <taxon>Embryophyta</taxon>
        <taxon>Tracheophyta</taxon>
        <taxon>Spermatophyta</taxon>
        <taxon>Magnoliopsida</taxon>
        <taxon>eudicotyledons</taxon>
        <taxon>Gunneridae</taxon>
        <taxon>Pentapetalae</taxon>
        <taxon>asterids</taxon>
        <taxon>campanulids</taxon>
        <taxon>Apiales</taxon>
        <taxon>Apiaceae</taxon>
        <taxon>Apioideae</taxon>
        <taxon>Scandiceae</taxon>
        <taxon>Daucinae</taxon>
        <taxon>Daucus</taxon>
        <taxon>Daucus sect. Daucus</taxon>
    </lineage>
</organism>
<protein>
    <recommendedName>
        <fullName evidence="2">Protein kinase domain-containing protein</fullName>
    </recommendedName>
</protein>
<dbReference type="InterPro" id="IPR000719">
    <property type="entry name" value="Prot_kinase_dom"/>
</dbReference>
<comment type="caution">
    <text evidence="3">The sequence shown here is derived from an EMBL/GenBank/DDBJ whole genome shotgun (WGS) entry which is preliminary data.</text>
</comment>
<dbReference type="AlphaFoldDB" id="A0A162AE09"/>